<name>A0A645FU42_9ZZZZ</name>
<sequence>MNIKNKLNRFISLMLTVAMVLTMVPNMALAVETGESDIPDANLFKFFRMISADGTETPIAKCYKENQDDDILL</sequence>
<protein>
    <submittedName>
        <fullName evidence="1">Uncharacterized protein</fullName>
    </submittedName>
</protein>
<proteinExistence type="predicted"/>
<reference evidence="1" key="1">
    <citation type="submission" date="2019-08" db="EMBL/GenBank/DDBJ databases">
        <authorList>
            <person name="Kucharzyk K."/>
            <person name="Murdoch R.W."/>
            <person name="Higgins S."/>
            <person name="Loffler F."/>
        </authorList>
    </citation>
    <scope>NUCLEOTIDE SEQUENCE</scope>
</reference>
<gene>
    <name evidence="1" type="ORF">SDC9_164629</name>
</gene>
<dbReference type="EMBL" id="VSSQ01064359">
    <property type="protein sequence ID" value="MPN17276.1"/>
    <property type="molecule type" value="Genomic_DNA"/>
</dbReference>
<accession>A0A645FU42</accession>
<evidence type="ECO:0000313" key="1">
    <source>
        <dbReference type="EMBL" id="MPN17276.1"/>
    </source>
</evidence>
<comment type="caution">
    <text evidence="1">The sequence shown here is derived from an EMBL/GenBank/DDBJ whole genome shotgun (WGS) entry which is preliminary data.</text>
</comment>
<organism evidence="1">
    <name type="scientific">bioreactor metagenome</name>
    <dbReference type="NCBI Taxonomy" id="1076179"/>
    <lineage>
        <taxon>unclassified sequences</taxon>
        <taxon>metagenomes</taxon>
        <taxon>ecological metagenomes</taxon>
    </lineage>
</organism>
<dbReference type="AlphaFoldDB" id="A0A645FU42"/>